<feature type="domain" description="NAD-dependent epimerase/dehydratase" evidence="3">
    <location>
        <begin position="3"/>
        <end position="202"/>
    </location>
</feature>
<keyword evidence="4" id="KW-0560">Oxidoreductase</keyword>
<evidence type="ECO:0000256" key="1">
    <source>
        <dbReference type="ARBA" id="ARBA00022857"/>
    </source>
</evidence>
<keyword evidence="1" id="KW-0521">NADP</keyword>
<dbReference type="InterPro" id="IPR001509">
    <property type="entry name" value="Epimerase_deHydtase"/>
</dbReference>
<dbReference type="Pfam" id="PF01370">
    <property type="entry name" value="Epimerase"/>
    <property type="match status" value="1"/>
</dbReference>
<keyword evidence="2" id="KW-0119">Carbohydrate metabolism</keyword>
<dbReference type="EC" id="1.1.1.410" evidence="4"/>
<protein>
    <submittedName>
        <fullName evidence="4">D-erythronate dehydrogenase</fullName>
        <ecNumber evidence="4">1.1.1.410</ecNumber>
    </submittedName>
</protein>
<dbReference type="NCBIfam" id="NF043036">
    <property type="entry name" value="ErythonDh"/>
    <property type="match status" value="1"/>
</dbReference>
<dbReference type="AlphaFoldDB" id="A0AAW9SK52"/>
<dbReference type="RefSeq" id="WP_347166480.1">
    <property type="nucleotide sequence ID" value="NZ_JBDNCH010000002.1"/>
</dbReference>
<dbReference type="SUPFAM" id="SSF51735">
    <property type="entry name" value="NAD(P)-binding Rossmann-fold domains"/>
    <property type="match status" value="1"/>
</dbReference>
<evidence type="ECO:0000259" key="3">
    <source>
        <dbReference type="Pfam" id="PF01370"/>
    </source>
</evidence>
<dbReference type="Gene3D" id="3.40.50.720">
    <property type="entry name" value="NAD(P)-binding Rossmann-like Domain"/>
    <property type="match status" value="1"/>
</dbReference>
<dbReference type="Gene3D" id="3.90.25.10">
    <property type="entry name" value="UDP-galactose 4-epimerase, domain 1"/>
    <property type="match status" value="1"/>
</dbReference>
<evidence type="ECO:0000256" key="2">
    <source>
        <dbReference type="ARBA" id="ARBA00023277"/>
    </source>
</evidence>
<keyword evidence="5" id="KW-1185">Reference proteome</keyword>
<dbReference type="Proteomes" id="UP001428774">
    <property type="component" value="Unassembled WGS sequence"/>
</dbReference>
<reference evidence="4 5" key="1">
    <citation type="submission" date="2024-05" db="EMBL/GenBank/DDBJ databases">
        <title>Genome sequence of Ponticoccus litoralis KCCM 90028.</title>
        <authorList>
            <person name="Kim J.M."/>
            <person name="Lee J.K."/>
            <person name="Choi B.J."/>
            <person name="Bayburt H."/>
            <person name="Baek J.H."/>
            <person name="Jeon C.O."/>
        </authorList>
    </citation>
    <scope>NUCLEOTIDE SEQUENCE [LARGE SCALE GENOMIC DNA]</scope>
    <source>
        <strain evidence="4 5">KCCM 90028</strain>
    </source>
</reference>
<organism evidence="4 5">
    <name type="scientific">Ponticoccus litoralis</name>
    <dbReference type="NCBI Taxonomy" id="422297"/>
    <lineage>
        <taxon>Bacteria</taxon>
        <taxon>Pseudomonadati</taxon>
        <taxon>Pseudomonadota</taxon>
        <taxon>Alphaproteobacteria</taxon>
        <taxon>Rhodobacterales</taxon>
        <taxon>Roseobacteraceae</taxon>
        <taxon>Ponticoccus</taxon>
    </lineage>
</organism>
<sequence>MKVLIIGGGGLVGQKLARKLAERGTLRGETIDTMVLADIVDPQPVEAGFTVETAACDIADPASLAATIDDKTDVIYLLAAIVSAQAEEDLDIGLKVNMMGTLNVLQRCRELGTKPVLVFTSSVAVNGGEVEQPYNDQTLLNPQTSYGAQKAIGELLVNDFSRRGLVDGRGFRLPTISVRPGKPNRAASGFMSSIFREPLQGETANCPVDEDFNHYYLSPRKCVENLIKGAEIPEEKLGKNRCMMMPGRVWTIRQMIDAMTAVVGPETAERITWNKQPELDAILAGWRMDIRADKAEALGLEADASFEDNIRYFLEDDIAK</sequence>
<dbReference type="InterPro" id="IPR050005">
    <property type="entry name" value="DenD"/>
</dbReference>
<dbReference type="EMBL" id="JBDNCH010000002">
    <property type="protein sequence ID" value="MEN9061399.1"/>
    <property type="molecule type" value="Genomic_DNA"/>
</dbReference>
<comment type="caution">
    <text evidence="4">The sequence shown here is derived from an EMBL/GenBank/DDBJ whole genome shotgun (WGS) entry which is preliminary data.</text>
</comment>
<proteinExistence type="predicted"/>
<dbReference type="PANTHER" id="PTHR43103:SF3">
    <property type="entry name" value="ADP-L-GLYCERO-D-MANNO-HEPTOSE-6-EPIMERASE"/>
    <property type="match status" value="1"/>
</dbReference>
<dbReference type="PANTHER" id="PTHR43103">
    <property type="entry name" value="NUCLEOSIDE-DIPHOSPHATE-SUGAR EPIMERASE"/>
    <property type="match status" value="1"/>
</dbReference>
<accession>A0AAW9SK52</accession>
<evidence type="ECO:0000313" key="5">
    <source>
        <dbReference type="Proteomes" id="UP001428774"/>
    </source>
</evidence>
<name>A0AAW9SK52_9RHOB</name>
<evidence type="ECO:0000313" key="4">
    <source>
        <dbReference type="EMBL" id="MEN9061399.1"/>
    </source>
</evidence>
<dbReference type="InterPro" id="IPR036291">
    <property type="entry name" value="NAD(P)-bd_dom_sf"/>
</dbReference>
<dbReference type="GO" id="GO:0016491">
    <property type="term" value="F:oxidoreductase activity"/>
    <property type="evidence" value="ECO:0007669"/>
    <property type="project" value="UniProtKB-KW"/>
</dbReference>
<gene>
    <name evidence="4" type="primary">denD</name>
    <name evidence="4" type="ORF">ABFB10_10440</name>
</gene>